<name>X1MIK1_9ZZZZ</name>
<reference evidence="1" key="1">
    <citation type="journal article" date="2014" name="Front. Microbiol.">
        <title>High frequency of phylogenetically diverse reductive dehalogenase-homologous genes in deep subseafloor sedimentary metagenomes.</title>
        <authorList>
            <person name="Kawai M."/>
            <person name="Futagami T."/>
            <person name="Toyoda A."/>
            <person name="Takaki Y."/>
            <person name="Nishi S."/>
            <person name="Hori S."/>
            <person name="Arai W."/>
            <person name="Tsubouchi T."/>
            <person name="Morono Y."/>
            <person name="Uchiyama I."/>
            <person name="Ito T."/>
            <person name="Fujiyama A."/>
            <person name="Inagaki F."/>
            <person name="Takami H."/>
        </authorList>
    </citation>
    <scope>NUCLEOTIDE SEQUENCE</scope>
    <source>
        <strain evidence="1">Expedition CK06-06</strain>
    </source>
</reference>
<organism evidence="1">
    <name type="scientific">marine sediment metagenome</name>
    <dbReference type="NCBI Taxonomy" id="412755"/>
    <lineage>
        <taxon>unclassified sequences</taxon>
        <taxon>metagenomes</taxon>
        <taxon>ecological metagenomes</taxon>
    </lineage>
</organism>
<gene>
    <name evidence="1" type="ORF">S06H3_14167</name>
</gene>
<proteinExistence type="predicted"/>
<accession>X1MIK1</accession>
<protein>
    <submittedName>
        <fullName evidence="1">Uncharacterized protein</fullName>
    </submittedName>
</protein>
<dbReference type="AlphaFoldDB" id="X1MIK1"/>
<dbReference type="EMBL" id="BARV01006926">
    <property type="protein sequence ID" value="GAI17906.1"/>
    <property type="molecule type" value="Genomic_DNA"/>
</dbReference>
<comment type="caution">
    <text evidence="1">The sequence shown here is derived from an EMBL/GenBank/DDBJ whole genome shotgun (WGS) entry which is preliminary data.</text>
</comment>
<sequence>MDLLVELERPLGLAFVDLVYDLERKLGRKVELLTFDTLKFNQEHPRYQEIALNIQRTLTNVETPTR</sequence>
<evidence type="ECO:0000313" key="1">
    <source>
        <dbReference type="EMBL" id="GAI17906.1"/>
    </source>
</evidence>